<organism evidence="1">
    <name type="scientific">marine metagenome</name>
    <dbReference type="NCBI Taxonomy" id="408172"/>
    <lineage>
        <taxon>unclassified sequences</taxon>
        <taxon>metagenomes</taxon>
        <taxon>ecological metagenomes</taxon>
    </lineage>
</organism>
<feature type="non-terminal residue" evidence="1">
    <location>
        <position position="48"/>
    </location>
</feature>
<proteinExistence type="predicted"/>
<evidence type="ECO:0000313" key="1">
    <source>
        <dbReference type="EMBL" id="SVE14591.1"/>
    </source>
</evidence>
<sequence length="48" mass="5433">MDGSRSIQYDELEVRFMWPYRPGKLTELLGSDELSALLARGMTELLGS</sequence>
<accession>A0A383B3W2</accession>
<dbReference type="EMBL" id="UINC01197220">
    <property type="protein sequence ID" value="SVE14591.1"/>
    <property type="molecule type" value="Genomic_DNA"/>
</dbReference>
<gene>
    <name evidence="1" type="ORF">METZ01_LOCUS467445</name>
</gene>
<reference evidence="1" key="1">
    <citation type="submission" date="2018-05" db="EMBL/GenBank/DDBJ databases">
        <authorList>
            <person name="Lanie J.A."/>
            <person name="Ng W.-L."/>
            <person name="Kazmierczak K.M."/>
            <person name="Andrzejewski T.M."/>
            <person name="Davidsen T.M."/>
            <person name="Wayne K.J."/>
            <person name="Tettelin H."/>
            <person name="Glass J.I."/>
            <person name="Rusch D."/>
            <person name="Podicherti R."/>
            <person name="Tsui H.-C.T."/>
            <person name="Winkler M.E."/>
        </authorList>
    </citation>
    <scope>NUCLEOTIDE SEQUENCE</scope>
</reference>
<protein>
    <submittedName>
        <fullName evidence="1">Uncharacterized protein</fullName>
    </submittedName>
</protein>
<name>A0A383B3W2_9ZZZZ</name>
<dbReference type="AlphaFoldDB" id="A0A383B3W2"/>